<sequence length="88" mass="9785">MRGRNCSPDAEVGNLWTLKVPIPVHLLSDGVQTFVVRDMASDETLARFSIVTGPSLDEDIRVELEMLRAELDLLKKAVRHHCAEAAET</sequence>
<reference evidence="2 3" key="1">
    <citation type="submission" date="2018-03" db="EMBL/GenBank/DDBJ databases">
        <title>Genomic Encyclopedia of Archaeal and Bacterial Type Strains, Phase II (KMG-II): from individual species to whole genera.</title>
        <authorList>
            <person name="Goeker M."/>
        </authorList>
    </citation>
    <scope>NUCLEOTIDE SEQUENCE [LARGE SCALE GENOMIC DNA]</scope>
    <source>
        <strain evidence="2 3">DSM 29328</strain>
    </source>
</reference>
<protein>
    <submittedName>
        <fullName evidence="2">Uncharacterized protein</fullName>
    </submittedName>
</protein>
<dbReference type="EMBL" id="PVTD01000003">
    <property type="protein sequence ID" value="PRY24153.1"/>
    <property type="molecule type" value="Genomic_DNA"/>
</dbReference>
<organism evidence="2 3">
    <name type="scientific">Aliiruegeria haliotis</name>
    <dbReference type="NCBI Taxonomy" id="1280846"/>
    <lineage>
        <taxon>Bacteria</taxon>
        <taxon>Pseudomonadati</taxon>
        <taxon>Pseudomonadota</taxon>
        <taxon>Alphaproteobacteria</taxon>
        <taxon>Rhodobacterales</taxon>
        <taxon>Roseobacteraceae</taxon>
        <taxon>Aliiruegeria</taxon>
    </lineage>
</organism>
<keyword evidence="3" id="KW-1185">Reference proteome</keyword>
<dbReference type="OrthoDB" id="7772846at2"/>
<evidence type="ECO:0000313" key="2">
    <source>
        <dbReference type="EMBL" id="PRY24153.1"/>
    </source>
</evidence>
<name>A0A2T0RSU0_9RHOB</name>
<dbReference type="Proteomes" id="UP000239480">
    <property type="component" value="Unassembled WGS sequence"/>
</dbReference>
<comment type="caution">
    <text evidence="2">The sequence shown here is derived from an EMBL/GenBank/DDBJ whole genome shotgun (WGS) entry which is preliminary data.</text>
</comment>
<gene>
    <name evidence="2" type="ORF">CLV78_10317</name>
</gene>
<proteinExistence type="predicted"/>
<evidence type="ECO:0000313" key="3">
    <source>
        <dbReference type="Proteomes" id="UP000239480"/>
    </source>
</evidence>
<accession>A0A2T0RSU0</accession>
<dbReference type="RefSeq" id="WP_106204545.1">
    <property type="nucleotide sequence ID" value="NZ_PVTD01000003.1"/>
</dbReference>
<keyword evidence="1" id="KW-0175">Coiled coil</keyword>
<dbReference type="AlphaFoldDB" id="A0A2T0RSU0"/>
<feature type="coiled-coil region" evidence="1">
    <location>
        <begin position="57"/>
        <end position="84"/>
    </location>
</feature>
<evidence type="ECO:0000256" key="1">
    <source>
        <dbReference type="SAM" id="Coils"/>
    </source>
</evidence>